<dbReference type="SUPFAM" id="SSF56317">
    <property type="entry name" value="Carbon-nitrogen hydrolase"/>
    <property type="match status" value="1"/>
</dbReference>
<dbReference type="STRING" id="862517.HMPREF9225_1974"/>
<dbReference type="InterPro" id="IPR001110">
    <property type="entry name" value="UPF0012_CS"/>
</dbReference>
<proteinExistence type="inferred from homology"/>
<dbReference type="PROSITE" id="PS50263">
    <property type="entry name" value="CN_HYDROLASE"/>
    <property type="match status" value="1"/>
</dbReference>
<evidence type="ECO:0000259" key="3">
    <source>
        <dbReference type="PROSITE" id="PS50263"/>
    </source>
</evidence>
<dbReference type="AlphaFoldDB" id="E0NP85"/>
<dbReference type="InterPro" id="IPR050345">
    <property type="entry name" value="Aliph_Amidase/BUP"/>
</dbReference>
<evidence type="ECO:0000256" key="2">
    <source>
        <dbReference type="ARBA" id="ARBA00022801"/>
    </source>
</evidence>
<dbReference type="OrthoDB" id="9811121at2"/>
<dbReference type="HOGENOM" id="CLU_030130_3_8_9"/>
<organism evidence="4 5">
    <name type="scientific">Peptoniphilus duerdenii ATCC BAA-1640</name>
    <dbReference type="NCBI Taxonomy" id="862517"/>
    <lineage>
        <taxon>Bacteria</taxon>
        <taxon>Bacillati</taxon>
        <taxon>Bacillota</taxon>
        <taxon>Tissierellia</taxon>
        <taxon>Tissierellales</taxon>
        <taxon>Peptoniphilaceae</taxon>
        <taxon>Peptoniphilus</taxon>
    </lineage>
</organism>
<dbReference type="Proteomes" id="UP000003280">
    <property type="component" value="Unassembled WGS sequence"/>
</dbReference>
<comment type="caution">
    <text evidence="4">The sequence shown here is derived from an EMBL/GenBank/DDBJ whole genome shotgun (WGS) entry which is preliminary data.</text>
</comment>
<sequence>MTRNVNIGIIQFESILGDVEANVSKAVDLIRDAANKGANIVVLPELFATGYNLEILQERIAELSIKYFNYTYDRMAEAAKENKVYLIASFGEIREVPGIVYNSSIVFDDEGNKMGSFAKSHLWFRDRLYFKEGDEYPVFDSKYGKFGIAICYDMGFPESFRSLMLKGAEMIFVPAAWRIEDEDMWDLNIPQRSLENILFTIGVNRYGIEENLHMFGRSMVANPRGKIIHELPKDKEAVEVVKIDLDEVNKYRTQISYLRDRKPHIYEKITEIK</sequence>
<keyword evidence="2 4" id="KW-0378">Hydrolase</keyword>
<dbReference type="PROSITE" id="PS01227">
    <property type="entry name" value="UPF0012"/>
    <property type="match status" value="1"/>
</dbReference>
<dbReference type="GO" id="GO:0003837">
    <property type="term" value="F:beta-ureidopropionase activity"/>
    <property type="evidence" value="ECO:0007669"/>
    <property type="project" value="UniProtKB-EC"/>
</dbReference>
<dbReference type="EC" id="3.5.1.6" evidence="4"/>
<keyword evidence="5" id="KW-1185">Reference proteome</keyword>
<dbReference type="eggNOG" id="COG0388">
    <property type="taxonomic scope" value="Bacteria"/>
</dbReference>
<name>E0NP85_9FIRM</name>
<accession>E0NP85</accession>
<evidence type="ECO:0000256" key="1">
    <source>
        <dbReference type="ARBA" id="ARBA00010613"/>
    </source>
</evidence>
<protein>
    <submittedName>
        <fullName evidence="4">Hydrolase, carbon-nitrogen family</fullName>
        <ecNumber evidence="4">3.5.1.6</ecNumber>
    </submittedName>
</protein>
<evidence type="ECO:0000313" key="5">
    <source>
        <dbReference type="Proteomes" id="UP000003280"/>
    </source>
</evidence>
<dbReference type="PANTHER" id="PTHR43674">
    <property type="entry name" value="NITRILASE C965.09-RELATED"/>
    <property type="match status" value="1"/>
</dbReference>
<evidence type="ECO:0000313" key="4">
    <source>
        <dbReference type="EMBL" id="EFM24401.1"/>
    </source>
</evidence>
<dbReference type="RefSeq" id="WP_008902749.1">
    <property type="nucleotide sequence ID" value="NZ_GL397071.1"/>
</dbReference>
<feature type="domain" description="CN hydrolase" evidence="3">
    <location>
        <begin position="5"/>
        <end position="245"/>
    </location>
</feature>
<comment type="similarity">
    <text evidence="1">Belongs to the carbon-nitrogen hydrolase superfamily. NIT1/NIT2 family.</text>
</comment>
<dbReference type="InterPro" id="IPR003010">
    <property type="entry name" value="C-N_Hydrolase"/>
</dbReference>
<dbReference type="EMBL" id="AEEH01000054">
    <property type="protein sequence ID" value="EFM24401.1"/>
    <property type="molecule type" value="Genomic_DNA"/>
</dbReference>
<gene>
    <name evidence="4" type="ORF">HMPREF9225_1974</name>
</gene>
<dbReference type="InterPro" id="IPR036526">
    <property type="entry name" value="C-N_Hydrolase_sf"/>
</dbReference>
<dbReference type="Pfam" id="PF00795">
    <property type="entry name" value="CN_hydrolase"/>
    <property type="match status" value="1"/>
</dbReference>
<reference evidence="4 5" key="1">
    <citation type="submission" date="2010-07" db="EMBL/GenBank/DDBJ databases">
        <authorList>
            <person name="Muzny D."/>
            <person name="Qin X."/>
            <person name="Deng J."/>
            <person name="Jiang H."/>
            <person name="Liu Y."/>
            <person name="Qu J."/>
            <person name="Song X.-Z."/>
            <person name="Zhang L."/>
            <person name="Thornton R."/>
            <person name="Coyle M."/>
            <person name="Francisco L."/>
            <person name="Jackson L."/>
            <person name="Javaid M."/>
            <person name="Korchina V."/>
            <person name="Kovar C."/>
            <person name="Mata R."/>
            <person name="Mathew T."/>
            <person name="Ngo R."/>
            <person name="Nguyen L."/>
            <person name="Nguyen N."/>
            <person name="Okwuonu G."/>
            <person name="Ongeri F."/>
            <person name="Pham C."/>
            <person name="Simmons D."/>
            <person name="Wilczek-Boney K."/>
            <person name="Hale W."/>
            <person name="Jakkamsetti A."/>
            <person name="Pham P."/>
            <person name="Ruth R."/>
            <person name="San Lucas F."/>
            <person name="Warren J."/>
            <person name="Zhang J."/>
            <person name="Zhao Z."/>
            <person name="Zhou C."/>
            <person name="Zhu D."/>
            <person name="Lee S."/>
            <person name="Bess C."/>
            <person name="Blankenburg K."/>
            <person name="Forbes L."/>
            <person name="Fu Q."/>
            <person name="Gubbala S."/>
            <person name="Hirani K."/>
            <person name="Jayaseelan J.C."/>
            <person name="Lara F."/>
            <person name="Munidasa M."/>
            <person name="Palculict T."/>
            <person name="Patil S."/>
            <person name="Pu L.-L."/>
            <person name="Saada N."/>
            <person name="Tang L."/>
            <person name="Weissenberger G."/>
            <person name="Zhu Y."/>
            <person name="Hemphill L."/>
            <person name="Shang Y."/>
            <person name="Youmans B."/>
            <person name="Ayvaz T."/>
            <person name="Ross M."/>
            <person name="Santibanez J."/>
            <person name="Aqrawi P."/>
            <person name="Gross S."/>
            <person name="Joshi V."/>
            <person name="Fowler G."/>
            <person name="Nazareth L."/>
            <person name="Reid J."/>
            <person name="Worley K."/>
            <person name="Petrosino J."/>
            <person name="Highlander S."/>
            <person name="Gibbs R."/>
        </authorList>
    </citation>
    <scope>NUCLEOTIDE SEQUENCE [LARGE SCALE GENOMIC DNA]</scope>
    <source>
        <strain evidence="4 5">ATCC BAA-1640</strain>
    </source>
</reference>
<dbReference type="PANTHER" id="PTHR43674:SF2">
    <property type="entry name" value="BETA-UREIDOPROPIONASE"/>
    <property type="match status" value="1"/>
</dbReference>
<dbReference type="Gene3D" id="3.60.110.10">
    <property type="entry name" value="Carbon-nitrogen hydrolase"/>
    <property type="match status" value="1"/>
</dbReference>